<sequence length="171" mass="19888">MGNMMGFDHRVENDIKWPNGLTFFNALTGRSDDAKLLFNAEGIDGKLDGGSHQNLNQDKHNHEEGKYTDVMENSLESYEKSSCVAICDRFGVKGYKYLGFWTTLASASSLAEDQFVEWDDLGNQWKLDFVCEVWKRIDVLLQLWDQQFYFNFCKSGKRLYDLYDQGYELKE</sequence>
<keyword evidence="2" id="KW-1185">Reference proteome</keyword>
<reference evidence="1 2" key="2">
    <citation type="journal article" date="2022" name="Mol. Ecol. Resour.">
        <title>The genomes of chicory, endive, great burdock and yacon provide insights into Asteraceae paleo-polyploidization history and plant inulin production.</title>
        <authorList>
            <person name="Fan W."/>
            <person name="Wang S."/>
            <person name="Wang H."/>
            <person name="Wang A."/>
            <person name="Jiang F."/>
            <person name="Liu H."/>
            <person name="Zhao H."/>
            <person name="Xu D."/>
            <person name="Zhang Y."/>
        </authorList>
    </citation>
    <scope>NUCLEOTIDE SEQUENCE [LARGE SCALE GENOMIC DNA]</scope>
    <source>
        <strain evidence="2">cv. Niubang</strain>
    </source>
</reference>
<reference evidence="2" key="1">
    <citation type="journal article" date="2022" name="Mol. Ecol. Resour.">
        <title>The genomes of chicory, endive, great burdock and yacon provide insights into Asteraceae palaeo-polyploidization history and plant inulin production.</title>
        <authorList>
            <person name="Fan W."/>
            <person name="Wang S."/>
            <person name="Wang H."/>
            <person name="Wang A."/>
            <person name="Jiang F."/>
            <person name="Liu H."/>
            <person name="Zhao H."/>
            <person name="Xu D."/>
            <person name="Zhang Y."/>
        </authorList>
    </citation>
    <scope>NUCLEOTIDE SEQUENCE [LARGE SCALE GENOMIC DNA]</scope>
    <source>
        <strain evidence="2">cv. Niubang</strain>
    </source>
</reference>
<evidence type="ECO:0000313" key="1">
    <source>
        <dbReference type="EMBL" id="KAI3746842.1"/>
    </source>
</evidence>
<organism evidence="1 2">
    <name type="scientific">Arctium lappa</name>
    <name type="common">Greater burdock</name>
    <name type="synonym">Lappa major</name>
    <dbReference type="NCBI Taxonomy" id="4217"/>
    <lineage>
        <taxon>Eukaryota</taxon>
        <taxon>Viridiplantae</taxon>
        <taxon>Streptophyta</taxon>
        <taxon>Embryophyta</taxon>
        <taxon>Tracheophyta</taxon>
        <taxon>Spermatophyta</taxon>
        <taxon>Magnoliopsida</taxon>
        <taxon>eudicotyledons</taxon>
        <taxon>Gunneridae</taxon>
        <taxon>Pentapetalae</taxon>
        <taxon>asterids</taxon>
        <taxon>campanulids</taxon>
        <taxon>Asterales</taxon>
        <taxon>Asteraceae</taxon>
        <taxon>Carduoideae</taxon>
        <taxon>Cardueae</taxon>
        <taxon>Arctiinae</taxon>
        <taxon>Arctium</taxon>
    </lineage>
</organism>
<name>A0ACB9DJV2_ARCLA</name>
<protein>
    <submittedName>
        <fullName evidence="1">Uncharacterized protein</fullName>
    </submittedName>
</protein>
<comment type="caution">
    <text evidence="1">The sequence shown here is derived from an EMBL/GenBank/DDBJ whole genome shotgun (WGS) entry which is preliminary data.</text>
</comment>
<proteinExistence type="predicted"/>
<dbReference type="EMBL" id="CM042049">
    <property type="protein sequence ID" value="KAI3746842.1"/>
    <property type="molecule type" value="Genomic_DNA"/>
</dbReference>
<evidence type="ECO:0000313" key="2">
    <source>
        <dbReference type="Proteomes" id="UP001055879"/>
    </source>
</evidence>
<accession>A0ACB9DJV2</accession>
<gene>
    <name evidence="1" type="ORF">L6452_09284</name>
</gene>
<dbReference type="Proteomes" id="UP001055879">
    <property type="component" value="Linkage Group LG03"/>
</dbReference>